<feature type="transmembrane region" description="Helical" evidence="1">
    <location>
        <begin position="83"/>
        <end position="100"/>
    </location>
</feature>
<evidence type="ECO:0000313" key="3">
    <source>
        <dbReference type="Proteomes" id="UP001597138"/>
    </source>
</evidence>
<comment type="caution">
    <text evidence="2">The sequence shown here is derived from an EMBL/GenBank/DDBJ whole genome shotgun (WGS) entry which is preliminary data.</text>
</comment>
<evidence type="ECO:0008006" key="4">
    <source>
        <dbReference type="Google" id="ProtNLM"/>
    </source>
</evidence>
<evidence type="ECO:0000313" key="2">
    <source>
        <dbReference type="EMBL" id="MFD1602440.1"/>
    </source>
</evidence>
<keyword evidence="3" id="KW-1185">Reference proteome</keyword>
<keyword evidence="1" id="KW-0472">Membrane</keyword>
<evidence type="ECO:0000256" key="1">
    <source>
        <dbReference type="SAM" id="Phobius"/>
    </source>
</evidence>
<proteinExistence type="predicted"/>
<name>A0ABW4HAR4_9FLAO</name>
<accession>A0ABW4HAR4</accession>
<feature type="transmembrane region" description="Helical" evidence="1">
    <location>
        <begin position="59"/>
        <end position="77"/>
    </location>
</feature>
<feature type="transmembrane region" description="Helical" evidence="1">
    <location>
        <begin position="121"/>
        <end position="143"/>
    </location>
</feature>
<keyword evidence="1" id="KW-1133">Transmembrane helix</keyword>
<reference evidence="3" key="1">
    <citation type="journal article" date="2019" name="Int. J. Syst. Evol. Microbiol.">
        <title>The Global Catalogue of Microorganisms (GCM) 10K type strain sequencing project: providing services to taxonomists for standard genome sequencing and annotation.</title>
        <authorList>
            <consortium name="The Broad Institute Genomics Platform"/>
            <consortium name="The Broad Institute Genome Sequencing Center for Infectious Disease"/>
            <person name="Wu L."/>
            <person name="Ma J."/>
        </authorList>
    </citation>
    <scope>NUCLEOTIDE SEQUENCE [LARGE SCALE GENOMIC DNA]</scope>
    <source>
        <strain evidence="3">CCUG 70865</strain>
    </source>
</reference>
<organism evidence="2 3">
    <name type="scientific">Flavobacterium artemisiae</name>
    <dbReference type="NCBI Taxonomy" id="2126556"/>
    <lineage>
        <taxon>Bacteria</taxon>
        <taxon>Pseudomonadati</taxon>
        <taxon>Bacteroidota</taxon>
        <taxon>Flavobacteriia</taxon>
        <taxon>Flavobacteriales</taxon>
        <taxon>Flavobacteriaceae</taxon>
        <taxon>Flavobacterium</taxon>
    </lineage>
</organism>
<dbReference type="EMBL" id="JBHUDZ010000007">
    <property type="protein sequence ID" value="MFD1602440.1"/>
    <property type="molecule type" value="Genomic_DNA"/>
</dbReference>
<protein>
    <recommendedName>
        <fullName evidence="4">DUF4190 domain-containing protein</fullName>
    </recommendedName>
</protein>
<dbReference type="RefSeq" id="WP_379817079.1">
    <property type="nucleotide sequence ID" value="NZ_JBHUDZ010000007.1"/>
</dbReference>
<sequence>MIENDALEKSVFEEIPTEKIYSEKAIRITTFLAGPLVAGYCISENFKVFNDLEKAKKTWLLTILLSVLIILLACLLPENIPTFIFPIIYVSITSYFLKTYQEKDIQKHVSNGGETYNGWRMVVIGLISVLALFSVILSVVMLADYV</sequence>
<keyword evidence="1" id="KW-0812">Transmembrane</keyword>
<dbReference type="Proteomes" id="UP001597138">
    <property type="component" value="Unassembled WGS sequence"/>
</dbReference>
<gene>
    <name evidence="2" type="ORF">ACFSC2_06765</name>
</gene>